<keyword evidence="2" id="KW-1185">Reference proteome</keyword>
<dbReference type="Proteomes" id="UP001642464">
    <property type="component" value="Unassembled WGS sequence"/>
</dbReference>
<evidence type="ECO:0000313" key="2">
    <source>
        <dbReference type="Proteomes" id="UP001642464"/>
    </source>
</evidence>
<gene>
    <name evidence="1" type="ORF">SCF082_LOCUS44391</name>
</gene>
<name>A0ABP0R1L4_9DINO</name>
<dbReference type="EMBL" id="CAXAMM010040643">
    <property type="protein sequence ID" value="CAK9094441.1"/>
    <property type="molecule type" value="Genomic_DNA"/>
</dbReference>
<protein>
    <submittedName>
        <fullName evidence="1">Uncharacterized protein</fullName>
    </submittedName>
</protein>
<proteinExistence type="predicted"/>
<comment type="caution">
    <text evidence="1">The sequence shown here is derived from an EMBL/GenBank/DDBJ whole genome shotgun (WGS) entry which is preliminary data.</text>
</comment>
<sequence>MSEAVCLGANAVEERDRLMLFGLISAGKRSVEIEDDEATALHPNLKMVGHDKAHSFRRVLKRPYAADTVLEGLMENHCLGKDSMIQVISNSADFRCWFEGCVKTQSASQGTEGFGDKVKNLRAAKHRFESVSTPLGRMLLYLPAFLMTRQKVAEKRKKDKAGQLARQYLEDLTQEQLVQLAMLADAGDEGLLLVRVMDHESLDAAEISTHVTAFIDRITVLFQHKAALETGYTQHILSLIRQKALCIFLPNAVRKFGDVDDDIVNRCLERMRSWSRLAMEVLRTEFPHHSLFNSMEIFSLKAERQVQRNDCADDHFLRLAQVFGVNAGALRDQLQRHRAVAEQLMREGGLKSRDAWVRTMQRLSKTRLPSDHLGPVIARYIAWQVASRRTRCEWNLFTNWWFKECVLVASFCQKSFETTRLRPAGLSKASQRQTRQFHEERHLRRQFSRVIKLMLTKVSKEEEDNIIKKARLLYHECAPGGHVAKHIYIFLFCCNYCCFVESFIQTMFSSPCLRRMGSQAARCSQN</sequence>
<accession>A0ABP0R1L4</accession>
<reference evidence="1 2" key="1">
    <citation type="submission" date="2024-02" db="EMBL/GenBank/DDBJ databases">
        <authorList>
            <person name="Chen Y."/>
            <person name="Shah S."/>
            <person name="Dougan E. K."/>
            <person name="Thang M."/>
            <person name="Chan C."/>
        </authorList>
    </citation>
    <scope>NUCLEOTIDE SEQUENCE [LARGE SCALE GENOMIC DNA]</scope>
</reference>
<evidence type="ECO:0000313" key="1">
    <source>
        <dbReference type="EMBL" id="CAK9094441.1"/>
    </source>
</evidence>
<organism evidence="1 2">
    <name type="scientific">Durusdinium trenchii</name>
    <dbReference type="NCBI Taxonomy" id="1381693"/>
    <lineage>
        <taxon>Eukaryota</taxon>
        <taxon>Sar</taxon>
        <taxon>Alveolata</taxon>
        <taxon>Dinophyceae</taxon>
        <taxon>Suessiales</taxon>
        <taxon>Symbiodiniaceae</taxon>
        <taxon>Durusdinium</taxon>
    </lineage>
</organism>